<dbReference type="Proteomes" id="UP000196475">
    <property type="component" value="Unassembled WGS sequence"/>
</dbReference>
<dbReference type="AlphaFoldDB" id="A0A1Y3PR64"/>
<feature type="transmembrane region" description="Helical" evidence="1">
    <location>
        <begin position="170"/>
        <end position="190"/>
    </location>
</feature>
<dbReference type="EMBL" id="LZRT01000072">
    <property type="protein sequence ID" value="OUM87628.1"/>
    <property type="molecule type" value="Genomic_DNA"/>
</dbReference>
<feature type="transmembrane region" description="Helical" evidence="1">
    <location>
        <begin position="12"/>
        <end position="36"/>
    </location>
</feature>
<sequence length="201" mass="22764">MSALFCHRNILVRFFSLYLLGLLFFYITWTISYFFLPEAVLRNTGFLAKLAGNEAAGHPVLEWLKIFGLNLIPCLIVVVANLYVIGRTFPLGYLIPLEWMIHYAILLGTNSFSIPMDHPLPPSLAVFGRSGLYEIAAYTWIAVATYAISRYRFRSFFSRPEPIEQKSRSLTLFDKLGILAALLILLLANLREAWMIAGPPS</sequence>
<keyword evidence="1" id="KW-1133">Transmembrane helix</keyword>
<accession>A0A1Y3PR64</accession>
<keyword evidence="1" id="KW-0472">Membrane</keyword>
<evidence type="ECO:0000313" key="3">
    <source>
        <dbReference type="Proteomes" id="UP000196475"/>
    </source>
</evidence>
<comment type="caution">
    <text evidence="2">The sequence shown here is derived from an EMBL/GenBank/DDBJ whole genome shotgun (WGS) entry which is preliminary data.</text>
</comment>
<feature type="transmembrane region" description="Helical" evidence="1">
    <location>
        <begin position="63"/>
        <end position="84"/>
    </location>
</feature>
<protein>
    <submittedName>
        <fullName evidence="2">Uncharacterized protein</fullName>
    </submittedName>
</protein>
<gene>
    <name evidence="2" type="ORF">BAA01_05005</name>
</gene>
<proteinExistence type="predicted"/>
<organism evidence="2 3">
    <name type="scientific">Bacillus thermozeamaize</name>
    <dbReference type="NCBI Taxonomy" id="230954"/>
    <lineage>
        <taxon>Bacteria</taxon>
        <taxon>Bacillati</taxon>
        <taxon>Bacillota</taxon>
        <taxon>Bacilli</taxon>
        <taxon>Bacillales</taxon>
        <taxon>Bacillaceae</taxon>
        <taxon>Bacillus</taxon>
    </lineage>
</organism>
<evidence type="ECO:0000313" key="2">
    <source>
        <dbReference type="EMBL" id="OUM87628.1"/>
    </source>
</evidence>
<evidence type="ECO:0000256" key="1">
    <source>
        <dbReference type="SAM" id="Phobius"/>
    </source>
</evidence>
<feature type="transmembrane region" description="Helical" evidence="1">
    <location>
        <begin position="132"/>
        <end position="149"/>
    </location>
</feature>
<name>A0A1Y3PR64_9BACI</name>
<keyword evidence="1" id="KW-0812">Transmembrane</keyword>
<reference evidence="3" key="1">
    <citation type="submission" date="2016-06" db="EMBL/GenBank/DDBJ databases">
        <authorList>
            <person name="Nascimento L."/>
            <person name="Pereira R.V."/>
            <person name="Martins L.F."/>
            <person name="Quaggio R.B."/>
            <person name="Silva A.M."/>
            <person name="Setubal J.C."/>
        </authorList>
    </citation>
    <scope>NUCLEOTIDE SEQUENCE [LARGE SCALE GENOMIC DNA]</scope>
</reference>
<feature type="transmembrane region" description="Helical" evidence="1">
    <location>
        <begin position="91"/>
        <end position="112"/>
    </location>
</feature>